<keyword evidence="4" id="KW-0539">Nucleus</keyword>
<keyword evidence="8" id="KW-1185">Reference proteome</keyword>
<name>A0ABD3N6A0_9STRA</name>
<feature type="compositionally biased region" description="Acidic residues" evidence="6">
    <location>
        <begin position="476"/>
        <end position="485"/>
    </location>
</feature>
<feature type="compositionally biased region" description="Polar residues" evidence="6">
    <location>
        <begin position="486"/>
        <end position="500"/>
    </location>
</feature>
<comment type="similarity">
    <text evidence="5">Belongs to the Fanconi anemia protein FANCD2 family.</text>
</comment>
<evidence type="ECO:0000256" key="4">
    <source>
        <dbReference type="ARBA" id="ARBA00023242"/>
    </source>
</evidence>
<dbReference type="GO" id="GO:0005634">
    <property type="term" value="C:nucleus"/>
    <property type="evidence" value="ECO:0007669"/>
    <property type="project" value="UniProtKB-SubCell"/>
</dbReference>
<feature type="compositionally biased region" description="Acidic residues" evidence="6">
    <location>
        <begin position="1699"/>
        <end position="1710"/>
    </location>
</feature>
<evidence type="ECO:0000313" key="8">
    <source>
        <dbReference type="Proteomes" id="UP001530293"/>
    </source>
</evidence>
<protein>
    <recommendedName>
        <fullName evidence="9">Fanconi anemia group D2 protein</fullName>
    </recommendedName>
</protein>
<comment type="subcellular location">
    <subcellularLocation>
        <location evidence="1">Nucleus</location>
    </subcellularLocation>
</comment>
<evidence type="ECO:0000256" key="5">
    <source>
        <dbReference type="ARBA" id="ARBA00093456"/>
    </source>
</evidence>
<dbReference type="Pfam" id="PF14631">
    <property type="entry name" value="FancD2"/>
    <property type="match status" value="3"/>
</dbReference>
<dbReference type="PANTHER" id="PTHR32086">
    <property type="entry name" value="FANCONI ANEMIA GROUP D2 PROTEIN"/>
    <property type="match status" value="1"/>
</dbReference>
<feature type="region of interest" description="Disordered" evidence="6">
    <location>
        <begin position="1"/>
        <end position="65"/>
    </location>
</feature>
<dbReference type="InterPro" id="IPR029448">
    <property type="entry name" value="FANCD2"/>
</dbReference>
<organism evidence="7 8">
    <name type="scientific">Discostella pseudostelligera</name>
    <dbReference type="NCBI Taxonomy" id="259834"/>
    <lineage>
        <taxon>Eukaryota</taxon>
        <taxon>Sar</taxon>
        <taxon>Stramenopiles</taxon>
        <taxon>Ochrophyta</taxon>
        <taxon>Bacillariophyta</taxon>
        <taxon>Coscinodiscophyceae</taxon>
        <taxon>Thalassiosirophycidae</taxon>
        <taxon>Stephanodiscales</taxon>
        <taxon>Stephanodiscaceae</taxon>
        <taxon>Discostella</taxon>
    </lineage>
</organism>
<feature type="compositionally biased region" description="Acidic residues" evidence="6">
    <location>
        <begin position="1725"/>
        <end position="1738"/>
    </location>
</feature>
<evidence type="ECO:0000313" key="7">
    <source>
        <dbReference type="EMBL" id="KAL3771392.1"/>
    </source>
</evidence>
<evidence type="ECO:0000256" key="6">
    <source>
        <dbReference type="SAM" id="MobiDB-lite"/>
    </source>
</evidence>
<evidence type="ECO:0000256" key="1">
    <source>
        <dbReference type="ARBA" id="ARBA00004123"/>
    </source>
</evidence>
<feature type="region of interest" description="Disordered" evidence="6">
    <location>
        <begin position="466"/>
        <end position="500"/>
    </location>
</feature>
<proteinExistence type="inferred from homology"/>
<feature type="compositionally biased region" description="Basic residues" evidence="6">
    <location>
        <begin position="1153"/>
        <end position="1162"/>
    </location>
</feature>
<evidence type="ECO:0000256" key="3">
    <source>
        <dbReference type="ARBA" id="ARBA00022843"/>
    </source>
</evidence>
<accession>A0ABD3N6A0</accession>
<keyword evidence="3" id="KW-0832">Ubl conjugation</keyword>
<keyword evidence="2" id="KW-1017">Isopeptide bond</keyword>
<reference evidence="7 8" key="1">
    <citation type="submission" date="2024-10" db="EMBL/GenBank/DDBJ databases">
        <title>Updated reference genomes for cyclostephanoid diatoms.</title>
        <authorList>
            <person name="Roberts W.R."/>
            <person name="Alverson A.J."/>
        </authorList>
    </citation>
    <scope>NUCLEOTIDE SEQUENCE [LARGE SCALE GENOMIC DNA]</scope>
    <source>
        <strain evidence="7 8">AJA232-27</strain>
    </source>
</reference>
<feature type="region of interest" description="Disordered" evidence="6">
    <location>
        <begin position="1694"/>
        <end position="1738"/>
    </location>
</feature>
<dbReference type="Proteomes" id="UP001530293">
    <property type="component" value="Unassembled WGS sequence"/>
</dbReference>
<comment type="caution">
    <text evidence="7">The sequence shown here is derived from an EMBL/GenBank/DDBJ whole genome shotgun (WGS) entry which is preliminary data.</text>
</comment>
<feature type="region of interest" description="Disordered" evidence="6">
    <location>
        <begin position="1137"/>
        <end position="1163"/>
    </location>
</feature>
<gene>
    <name evidence="7" type="ORF">ACHAWU_004665</name>
</gene>
<evidence type="ECO:0008006" key="9">
    <source>
        <dbReference type="Google" id="ProtNLM"/>
    </source>
</evidence>
<feature type="compositionally biased region" description="Low complexity" evidence="6">
    <location>
        <begin position="35"/>
        <end position="59"/>
    </location>
</feature>
<feature type="compositionally biased region" description="Basic and acidic residues" evidence="6">
    <location>
        <begin position="1137"/>
        <end position="1152"/>
    </location>
</feature>
<dbReference type="PANTHER" id="PTHR32086:SF0">
    <property type="entry name" value="FANCONI ANEMIA GROUP D2 PROTEIN"/>
    <property type="match status" value="1"/>
</dbReference>
<sequence>MSSSVICQHSRKRPIDTTGGGCVAANNNDGGGTSAGVRTSSSKRSSSGNNNGTTISTASRATQAQEYKRRQIIQETWGFREVLAECGLLEFAAGKNSTSSPLADDENQDGDNIVFHGNENATTPSTSELGCQLEPSVSSSTLLSSLHALLLEMSKNGIDPNNARILKDMEDIILGNDNEHNHSGDGTKSSSSLLRRMLLPLYRVRDYSPRGVGDDPQHQYYDFSQFSQPDIMSDGNHPGKKIIVESSSLVKVLLRVDALQPTLLTALMQKLPELATPPSSEEGDGNTNYGEEDVPRLIFSNMRWLDHIVDYSLLTNAFVECLTILASSSSSCVKTRDVLLDAIATLPDVLNDSNGFYYCGGGDDIGNGGDASGDGSESSSSNPILSTLQLLRLEDPTLLVPCLDAIGSLPLTEDEMNHVMRDALEALTNVDSSGLPALTTFVMNHCPKGTTDMAREVIEEIRKLPLGNSGAGSMGGEDDEEEDDMNSNVTVNGRTNAASPSAASSCLTIESLSRGFAHRPDLTLTLLKSIKETPMGGYHPPADIWLLACCASAPHNRPKVKSLFKSKASTGMFTSRLLRESLSGNGIALTSLFGTSLCDLADGLLRSSTSTSSLDVSTSTGGRAACELGVTLYEILFEEFREPMHRQELVGSLVTHVGSGVNVHPSEVDAALRVFCGIIDKSKDGAMALRPFTPFLTSMLDHLHQMTPYQVRRIFLILFAVGGDGDEDGAGSTMRGGACDDVQIVIRKHLSLTPFAMKRIGIIGTVAFAVSRSSLLEDRQADTTFLPSTAAVASSPIMQEIKDMIQSAYSNCKPTVNSTRTNGNFQNTVATISAGSPVFGGSSMAFLLDELCHAVRGGRLTTPIKEWIDETIKNDFENWFVGDFVEADSIPKVSKGECIAKGTPLAGVPKCSADLALLDGTSTNINAPPGEIRFEVAGSESMVYTKILPLLASHERAEREILPVLLSPMFRLTATLSDCRYGGLGLHEVDAVLDCPLLLPSKESSGMEFEDLSPTKQWVVTASYYFATCWVRQLINSFIYAADESTANTDSIGAPAGSCMSCISSQRMNSGDVQKTIIARLSALVELEEELSFTASKCYGFAPPGLDVLPPPKILLNDFGVLQNDAENKAITNIDSKKASKEEKKAAMEAKKRSSQLKKTKQKHEEMLVRRTFGTLRQLDPHVCVTLGFGDLSVMGSTDTNSGSQGLSQFQQVATCGGPVTKLLLKLMQRVLSESLYNKKSQAQIENRPIEDDDNDNPYAATMPLVTVTSNFADIALASCEESSKTCFALLDQFLRSGAFASLYEHLAAVAELRCGANRTVDDPELECQLIDTARCLFSCVESVMCSDMLTSSVTGRMFLASILKQIAEGDRNDYSCNTKRHRISTATMKTLMSFISENVNEIVVGAYTEDFAFAMDGVNCMQAIFECSQRISDCHEEKGVNHQDNVSSLSEKLFTASKKLLCQNWPDGTKMNKGNVGVLLSFFVEHSPDRMKTLSYLVDDVLQEVKVLEKGGAVQSFPTCSHQTFGIFHSTVLQYLWREIERLFQSSLGKTKDPSAATNVMNLLQRMIRLLQELSDLTNEQTSKNFLSLQHLKFGSRFLETFVLNAIPFFQVHFRDHQESILETIRCVQTWSRELYHILSHGKRKKDAKLAKEAPRAKKALEMFIHKVKAMLKKNNCMTAMWTKTLKSRVADGKGLGEDDASDDEEQNDDCSLSQSGDETGGSESDEQSDDSDTDEE</sequence>
<evidence type="ECO:0000256" key="2">
    <source>
        <dbReference type="ARBA" id="ARBA00022499"/>
    </source>
</evidence>
<dbReference type="EMBL" id="JALLBG020000024">
    <property type="protein sequence ID" value="KAL3771392.1"/>
    <property type="molecule type" value="Genomic_DNA"/>
</dbReference>